<keyword evidence="3 5" id="KW-1133">Transmembrane helix</keyword>
<evidence type="ECO:0000313" key="6">
    <source>
        <dbReference type="EMBL" id="PZO36992.1"/>
    </source>
</evidence>
<comment type="subcellular location">
    <subcellularLocation>
        <location evidence="1">Membrane</location>
    </subcellularLocation>
</comment>
<dbReference type="AlphaFoldDB" id="A0A2W4VX80"/>
<accession>A0A2W4VX80</accession>
<comment type="caution">
    <text evidence="6">The sequence shown here is derived from an EMBL/GenBank/DDBJ whole genome shotgun (WGS) entry which is preliminary data.</text>
</comment>
<keyword evidence="4 5" id="KW-0472">Membrane</keyword>
<dbReference type="Gene3D" id="1.20.120.550">
    <property type="entry name" value="Membrane associated eicosanoid/glutathione metabolism-like domain"/>
    <property type="match status" value="1"/>
</dbReference>
<evidence type="ECO:0000256" key="2">
    <source>
        <dbReference type="ARBA" id="ARBA00022692"/>
    </source>
</evidence>
<reference evidence="6 7" key="1">
    <citation type="submission" date="2018-04" db="EMBL/GenBank/DDBJ databases">
        <authorList>
            <person name="Go L.Y."/>
            <person name="Mitchell J.A."/>
        </authorList>
    </citation>
    <scope>NUCLEOTIDE SEQUENCE [LARGE SCALE GENOMIC DNA]</scope>
    <source>
        <strain evidence="6">ULC066bin1</strain>
    </source>
</reference>
<evidence type="ECO:0000256" key="5">
    <source>
        <dbReference type="SAM" id="Phobius"/>
    </source>
</evidence>
<organism evidence="6 7">
    <name type="scientific">Pseudanabaena frigida</name>
    <dbReference type="NCBI Taxonomy" id="945775"/>
    <lineage>
        <taxon>Bacteria</taxon>
        <taxon>Bacillati</taxon>
        <taxon>Cyanobacteriota</taxon>
        <taxon>Cyanophyceae</taxon>
        <taxon>Pseudanabaenales</taxon>
        <taxon>Pseudanabaenaceae</taxon>
        <taxon>Pseudanabaena</taxon>
    </lineage>
</organism>
<evidence type="ECO:0000256" key="3">
    <source>
        <dbReference type="ARBA" id="ARBA00022989"/>
    </source>
</evidence>
<dbReference type="PANTHER" id="PTHR35814:SF1">
    <property type="entry name" value="GLUTATHIONE S-TRANSFERASE-RELATED"/>
    <property type="match status" value="1"/>
</dbReference>
<dbReference type="EMBL" id="QBML01000035">
    <property type="protein sequence ID" value="PZO36992.1"/>
    <property type="molecule type" value="Genomic_DNA"/>
</dbReference>
<dbReference type="PANTHER" id="PTHR35814">
    <property type="match status" value="1"/>
</dbReference>
<dbReference type="InterPro" id="IPR023352">
    <property type="entry name" value="MAPEG-like_dom_sf"/>
</dbReference>
<dbReference type="Pfam" id="PF01124">
    <property type="entry name" value="MAPEG"/>
    <property type="match status" value="1"/>
</dbReference>
<keyword evidence="2 5" id="KW-0812">Transmembrane</keyword>
<reference evidence="6 7" key="2">
    <citation type="submission" date="2018-06" db="EMBL/GenBank/DDBJ databases">
        <title>Metagenomic assembly of (sub)arctic Cyanobacteria and their associated microbiome from non-axenic cultures.</title>
        <authorList>
            <person name="Baurain D."/>
        </authorList>
    </citation>
    <scope>NUCLEOTIDE SEQUENCE [LARGE SCALE GENOMIC DNA]</scope>
    <source>
        <strain evidence="6">ULC066bin1</strain>
    </source>
</reference>
<evidence type="ECO:0000313" key="7">
    <source>
        <dbReference type="Proteomes" id="UP000249467"/>
    </source>
</evidence>
<proteinExistence type="predicted"/>
<feature type="transmembrane region" description="Helical" evidence="5">
    <location>
        <begin position="99"/>
        <end position="124"/>
    </location>
</feature>
<dbReference type="InterPro" id="IPR001129">
    <property type="entry name" value="Membr-assoc_MAPEG"/>
</dbReference>
<evidence type="ECO:0000256" key="1">
    <source>
        <dbReference type="ARBA" id="ARBA00004370"/>
    </source>
</evidence>
<protein>
    <recommendedName>
        <fullName evidence="8">Glutathione S-transferase</fullName>
    </recommendedName>
</protein>
<name>A0A2W4VX80_9CYAN</name>
<dbReference type="Proteomes" id="UP000249467">
    <property type="component" value="Unassembled WGS sequence"/>
</dbReference>
<dbReference type="GO" id="GO:0016020">
    <property type="term" value="C:membrane"/>
    <property type="evidence" value="ECO:0007669"/>
    <property type="project" value="UniProtKB-SubCell"/>
</dbReference>
<feature type="transmembrane region" description="Helical" evidence="5">
    <location>
        <begin position="69"/>
        <end position="87"/>
    </location>
</feature>
<dbReference type="SUPFAM" id="SSF161084">
    <property type="entry name" value="MAPEG domain-like"/>
    <property type="match status" value="1"/>
</dbReference>
<evidence type="ECO:0008006" key="8">
    <source>
        <dbReference type="Google" id="ProtNLM"/>
    </source>
</evidence>
<evidence type="ECO:0000256" key="4">
    <source>
        <dbReference type="ARBA" id="ARBA00023136"/>
    </source>
</evidence>
<gene>
    <name evidence="6" type="ORF">DCF19_20120</name>
</gene>
<sequence length="125" mass="13908">MITSIYAALLSFLIVWLSLNVIKMRQVGQVILGDGDNPELQAAIRTQGNATEYIPISLILLLLLELNKGHWSLLHIGGVLLLTGRLIHARGLLTGNLQFRVLGMQLTLFNIIYLAIANLVYQFIK</sequence>